<evidence type="ECO:0000256" key="2">
    <source>
        <dbReference type="ARBA" id="ARBA00022475"/>
    </source>
</evidence>
<keyword evidence="7 10" id="KW-1133">Transmembrane helix</keyword>
<keyword evidence="2" id="KW-1003">Cell membrane</keyword>
<evidence type="ECO:0000313" key="13">
    <source>
        <dbReference type="Proteomes" id="UP000295008"/>
    </source>
</evidence>
<dbReference type="CDD" id="cd18774">
    <property type="entry name" value="PDC2_HK_sensor"/>
    <property type="match status" value="1"/>
</dbReference>
<keyword evidence="3" id="KW-0597">Phosphoprotein</keyword>
<dbReference type="InterPro" id="IPR010559">
    <property type="entry name" value="Sig_transdc_His_kin_internal"/>
</dbReference>
<dbReference type="RefSeq" id="WP_132012726.1">
    <property type="nucleotide sequence ID" value="NZ_SLUN01000002.1"/>
</dbReference>
<dbReference type="InterPro" id="IPR003660">
    <property type="entry name" value="HAMP_dom"/>
</dbReference>
<dbReference type="GO" id="GO:0005886">
    <property type="term" value="C:plasma membrane"/>
    <property type="evidence" value="ECO:0007669"/>
    <property type="project" value="UniProtKB-SubCell"/>
</dbReference>
<keyword evidence="8 10" id="KW-0472">Membrane</keyword>
<accession>A0A4R1SAS1</accession>
<sequence length="601" mass="68864">MGKLLRYFANQPLKVKLLCFFLPLIICSVGLTGVLSYLFAEKQLRDNAYYLLRDTAYQTNLFLNDRFATMFEQLYNIENDPAIQNMILNRYSPESKQKYLDLIGLNDRLNEIYRRYPKIIDSIYIYLDNGHEFSLMNDSIAVREGIRLEEWLRRYRGSPKGYYWLNDHRDRIFETFEERRVLSCFKLIGTPASKVKGLVILNLKSDHFLEILRNIRVSAHGYLALISPDGLLLSKNAAPRYRLSRAALAGLRDRAGADGGYERRNPSGEKLFIVYNTITMNQWRIAAVVPERDLLAEAGRIKTTSLAIILVLSLISAGLALVFAGNIATSVKYLSEQVKRVEAGDFDTQFLIAEQNEVGILAKGLTSLVNTVKQLLRKVREEQEQKRQIELLALQSQINPHFLYNTLSSIKHLIEMNENGRAAKMVGALTKFFMIGISKGKEVITVAEEIEHIRNYLLILQMRYSQDFDFELAVNEEIADCKIIKLTLQPLVENSIYHGIKNKPEKGIIRVSGYRAGRHAVIEVYDDGAGMTEARLAELRQSLAAPEVAEHPMTFGLRNVNERLRLHFGPDYGLDIFSEPGRYTRILVRLPFPEQRQEENE</sequence>
<evidence type="ECO:0000256" key="3">
    <source>
        <dbReference type="ARBA" id="ARBA00022553"/>
    </source>
</evidence>
<feature type="domain" description="HAMP" evidence="11">
    <location>
        <begin position="325"/>
        <end position="377"/>
    </location>
</feature>
<keyword evidence="13" id="KW-1185">Reference proteome</keyword>
<dbReference type="InterPro" id="IPR003594">
    <property type="entry name" value="HATPase_dom"/>
</dbReference>
<dbReference type="Gene3D" id="3.30.565.10">
    <property type="entry name" value="Histidine kinase-like ATPase, C-terminal domain"/>
    <property type="match status" value="1"/>
</dbReference>
<evidence type="ECO:0000256" key="6">
    <source>
        <dbReference type="ARBA" id="ARBA00022777"/>
    </source>
</evidence>
<keyword evidence="6 12" id="KW-0418">Kinase</keyword>
<dbReference type="InterPro" id="IPR036890">
    <property type="entry name" value="HATPase_C_sf"/>
</dbReference>
<comment type="caution">
    <text evidence="12">The sequence shown here is derived from an EMBL/GenBank/DDBJ whole genome shotgun (WGS) entry which is preliminary data.</text>
</comment>
<dbReference type="SUPFAM" id="SSF55874">
    <property type="entry name" value="ATPase domain of HSP90 chaperone/DNA topoisomerase II/histidine kinase"/>
    <property type="match status" value="1"/>
</dbReference>
<dbReference type="Pfam" id="PF02743">
    <property type="entry name" value="dCache_1"/>
    <property type="match status" value="1"/>
</dbReference>
<evidence type="ECO:0000256" key="8">
    <source>
        <dbReference type="ARBA" id="ARBA00023136"/>
    </source>
</evidence>
<dbReference type="OrthoDB" id="9776552at2"/>
<evidence type="ECO:0000256" key="1">
    <source>
        <dbReference type="ARBA" id="ARBA00004651"/>
    </source>
</evidence>
<keyword evidence="5 10" id="KW-0812">Transmembrane</keyword>
<dbReference type="PANTHER" id="PTHR34220:SF7">
    <property type="entry name" value="SENSOR HISTIDINE KINASE YPDA"/>
    <property type="match status" value="1"/>
</dbReference>
<reference evidence="12 13" key="1">
    <citation type="submission" date="2019-03" db="EMBL/GenBank/DDBJ databases">
        <title>Genomic Encyclopedia of Type Strains, Phase IV (KMG-IV): sequencing the most valuable type-strain genomes for metagenomic binning, comparative biology and taxonomic classification.</title>
        <authorList>
            <person name="Goeker M."/>
        </authorList>
    </citation>
    <scope>NUCLEOTIDE SEQUENCE [LARGE SCALE GENOMIC DNA]</scope>
    <source>
        <strain evidence="12 13">LX-B</strain>
    </source>
</reference>
<dbReference type="Proteomes" id="UP000295008">
    <property type="component" value="Unassembled WGS sequence"/>
</dbReference>
<comment type="subcellular location">
    <subcellularLocation>
        <location evidence="1">Cell membrane</location>
        <topology evidence="1">Multi-pass membrane protein</topology>
    </subcellularLocation>
</comment>
<evidence type="ECO:0000256" key="5">
    <source>
        <dbReference type="ARBA" id="ARBA00022692"/>
    </source>
</evidence>
<protein>
    <submittedName>
        <fullName evidence="12">Two-component system sensor histidine kinase YesM</fullName>
    </submittedName>
</protein>
<evidence type="ECO:0000256" key="4">
    <source>
        <dbReference type="ARBA" id="ARBA00022679"/>
    </source>
</evidence>
<name>A0A4R1SAS1_HYDET</name>
<evidence type="ECO:0000256" key="9">
    <source>
        <dbReference type="SAM" id="Coils"/>
    </source>
</evidence>
<evidence type="ECO:0000256" key="7">
    <source>
        <dbReference type="ARBA" id="ARBA00022989"/>
    </source>
</evidence>
<dbReference type="AlphaFoldDB" id="A0A4R1SAS1"/>
<organism evidence="12 13">
    <name type="scientific">Hydrogenispora ethanolica</name>
    <dbReference type="NCBI Taxonomy" id="1082276"/>
    <lineage>
        <taxon>Bacteria</taxon>
        <taxon>Bacillati</taxon>
        <taxon>Bacillota</taxon>
        <taxon>Hydrogenispora</taxon>
    </lineage>
</organism>
<proteinExistence type="predicted"/>
<dbReference type="Pfam" id="PF06580">
    <property type="entry name" value="His_kinase"/>
    <property type="match status" value="1"/>
</dbReference>
<dbReference type="PROSITE" id="PS50885">
    <property type="entry name" value="HAMP"/>
    <property type="match status" value="1"/>
</dbReference>
<evidence type="ECO:0000313" key="12">
    <source>
        <dbReference type="EMBL" id="TCL76558.1"/>
    </source>
</evidence>
<dbReference type="GO" id="GO:0000155">
    <property type="term" value="F:phosphorelay sensor kinase activity"/>
    <property type="evidence" value="ECO:0007669"/>
    <property type="project" value="InterPro"/>
</dbReference>
<dbReference type="EMBL" id="SLUN01000002">
    <property type="protein sequence ID" value="TCL76558.1"/>
    <property type="molecule type" value="Genomic_DNA"/>
</dbReference>
<dbReference type="SMART" id="SM00387">
    <property type="entry name" value="HATPase_c"/>
    <property type="match status" value="1"/>
</dbReference>
<dbReference type="InterPro" id="IPR050640">
    <property type="entry name" value="Bact_2-comp_sensor_kinase"/>
</dbReference>
<gene>
    <name evidence="12" type="ORF">EDC14_1002317</name>
</gene>
<feature type="transmembrane region" description="Helical" evidence="10">
    <location>
        <begin position="306"/>
        <end position="328"/>
    </location>
</feature>
<keyword evidence="9" id="KW-0175">Coiled coil</keyword>
<dbReference type="InterPro" id="IPR033479">
    <property type="entry name" value="dCache_1"/>
</dbReference>
<keyword evidence="4" id="KW-0808">Transferase</keyword>
<evidence type="ECO:0000259" key="11">
    <source>
        <dbReference type="PROSITE" id="PS50885"/>
    </source>
</evidence>
<feature type="transmembrane region" description="Helical" evidence="10">
    <location>
        <begin position="20"/>
        <end position="40"/>
    </location>
</feature>
<dbReference type="Gene3D" id="3.30.450.20">
    <property type="entry name" value="PAS domain"/>
    <property type="match status" value="1"/>
</dbReference>
<dbReference type="Pfam" id="PF00672">
    <property type="entry name" value="HAMP"/>
    <property type="match status" value="1"/>
</dbReference>
<dbReference type="Pfam" id="PF02518">
    <property type="entry name" value="HATPase_c"/>
    <property type="match status" value="1"/>
</dbReference>
<dbReference type="PANTHER" id="PTHR34220">
    <property type="entry name" value="SENSOR HISTIDINE KINASE YPDA"/>
    <property type="match status" value="1"/>
</dbReference>
<evidence type="ECO:0000256" key="10">
    <source>
        <dbReference type="SAM" id="Phobius"/>
    </source>
</evidence>
<feature type="coiled-coil region" evidence="9">
    <location>
        <begin position="365"/>
        <end position="392"/>
    </location>
</feature>